<dbReference type="EMBL" id="HG994369">
    <property type="protein sequence ID" value="CAF1926753.1"/>
    <property type="molecule type" value="Genomic_DNA"/>
</dbReference>
<sequence>MVSRSKVERLVEIQEGTTTPKKIARPRCGKSCRDTCSNGKQVMATYCTKLTRKDRRRSEDDLEHKTKEETVPNGRRSCHSPSFFSCTC</sequence>
<feature type="region of interest" description="Disordered" evidence="1">
    <location>
        <begin position="55"/>
        <end position="88"/>
    </location>
</feature>
<dbReference type="EMBL" id="LK032093">
    <property type="protein sequence ID" value="CDY19264.1"/>
    <property type="molecule type" value="Genomic_DNA"/>
</dbReference>
<feature type="compositionally biased region" description="Polar residues" evidence="1">
    <location>
        <begin position="79"/>
        <end position="88"/>
    </location>
</feature>
<evidence type="ECO:0000256" key="1">
    <source>
        <dbReference type="SAM" id="MobiDB-lite"/>
    </source>
</evidence>
<organism evidence="3 4">
    <name type="scientific">Brassica napus</name>
    <name type="common">Rape</name>
    <dbReference type="NCBI Taxonomy" id="3708"/>
    <lineage>
        <taxon>Eukaryota</taxon>
        <taxon>Viridiplantae</taxon>
        <taxon>Streptophyta</taxon>
        <taxon>Embryophyta</taxon>
        <taxon>Tracheophyta</taxon>
        <taxon>Spermatophyta</taxon>
        <taxon>Magnoliopsida</taxon>
        <taxon>eudicotyledons</taxon>
        <taxon>Gunneridae</taxon>
        <taxon>Pentapetalae</taxon>
        <taxon>rosids</taxon>
        <taxon>malvids</taxon>
        <taxon>Brassicales</taxon>
        <taxon>Brassicaceae</taxon>
        <taxon>Brassiceae</taxon>
        <taxon>Brassica</taxon>
    </lineage>
</organism>
<reference evidence="2" key="3">
    <citation type="submission" date="2021-01" db="EMBL/GenBank/DDBJ databases">
        <authorList>
            <consortium name="Genoscope - CEA"/>
            <person name="William W."/>
        </authorList>
    </citation>
    <scope>NUCLEOTIDE SEQUENCE</scope>
</reference>
<evidence type="ECO:0000313" key="4">
    <source>
        <dbReference type="Proteomes" id="UP000028999"/>
    </source>
</evidence>
<feature type="compositionally biased region" description="Basic and acidic residues" evidence="1">
    <location>
        <begin position="56"/>
        <end position="70"/>
    </location>
</feature>
<evidence type="ECO:0000313" key="3">
    <source>
        <dbReference type="EMBL" id="CDY19264.1"/>
    </source>
</evidence>
<dbReference type="Proteomes" id="UP000028999">
    <property type="component" value="Unassembled WGS sequence"/>
</dbReference>
<dbReference type="AlphaFoldDB" id="A0A078G1C0"/>
<protein>
    <submittedName>
        <fullName evidence="2">(rape) hypothetical protein</fullName>
    </submittedName>
    <submittedName>
        <fullName evidence="3">BnaC05g14650D protein</fullName>
    </submittedName>
</protein>
<accession>A0A078G1C0</accession>
<keyword evidence="4" id="KW-1185">Reference proteome</keyword>
<dbReference type="PaxDb" id="3708-A0A078G1C0"/>
<reference evidence="3 4" key="1">
    <citation type="journal article" date="2014" name="Science">
        <title>Plant genetics. Early allopolyploid evolution in the post-Neolithic Brassica napus oilseed genome.</title>
        <authorList>
            <person name="Chalhoub B."/>
            <person name="Denoeud F."/>
            <person name="Liu S."/>
            <person name="Parkin I.A."/>
            <person name="Tang H."/>
            <person name="Wang X."/>
            <person name="Chiquet J."/>
            <person name="Belcram H."/>
            <person name="Tong C."/>
            <person name="Samans B."/>
            <person name="Correa M."/>
            <person name="Da Silva C."/>
            <person name="Just J."/>
            <person name="Falentin C."/>
            <person name="Koh C.S."/>
            <person name="Le Clainche I."/>
            <person name="Bernard M."/>
            <person name="Bento P."/>
            <person name="Noel B."/>
            <person name="Labadie K."/>
            <person name="Alberti A."/>
            <person name="Charles M."/>
            <person name="Arnaud D."/>
            <person name="Guo H."/>
            <person name="Daviaud C."/>
            <person name="Alamery S."/>
            <person name="Jabbari K."/>
            <person name="Zhao M."/>
            <person name="Edger P.P."/>
            <person name="Chelaifa H."/>
            <person name="Tack D."/>
            <person name="Lassalle G."/>
            <person name="Mestiri I."/>
            <person name="Schnel N."/>
            <person name="Le Paslier M.C."/>
            <person name="Fan G."/>
            <person name="Renault V."/>
            <person name="Bayer P.E."/>
            <person name="Golicz A.A."/>
            <person name="Manoli S."/>
            <person name="Lee T.H."/>
            <person name="Thi V.H."/>
            <person name="Chalabi S."/>
            <person name="Hu Q."/>
            <person name="Fan C."/>
            <person name="Tollenaere R."/>
            <person name="Lu Y."/>
            <person name="Battail C."/>
            <person name="Shen J."/>
            <person name="Sidebottom C.H."/>
            <person name="Wang X."/>
            <person name="Canaguier A."/>
            <person name="Chauveau A."/>
            <person name="Berard A."/>
            <person name="Deniot G."/>
            <person name="Guan M."/>
            <person name="Liu Z."/>
            <person name="Sun F."/>
            <person name="Lim Y.P."/>
            <person name="Lyons E."/>
            <person name="Town C.D."/>
            <person name="Bancroft I."/>
            <person name="Wang X."/>
            <person name="Meng J."/>
            <person name="Ma J."/>
            <person name="Pires J.C."/>
            <person name="King G.J."/>
            <person name="Brunel D."/>
            <person name="Delourme R."/>
            <person name="Renard M."/>
            <person name="Aury J.M."/>
            <person name="Adams K.L."/>
            <person name="Batley J."/>
            <person name="Snowdon R.J."/>
            <person name="Tost J."/>
            <person name="Edwards D."/>
            <person name="Zhou Y."/>
            <person name="Hua W."/>
            <person name="Sharpe A.G."/>
            <person name="Paterson A.H."/>
            <person name="Guan C."/>
            <person name="Wincker P."/>
        </authorList>
    </citation>
    <scope>NUCLEOTIDE SEQUENCE [LARGE SCALE GENOMIC DNA]</scope>
    <source>
        <strain evidence="4">cv. Darmor-bzh</strain>
    </source>
</reference>
<reference evidence="3" key="2">
    <citation type="submission" date="2014-06" db="EMBL/GenBank/DDBJ databases">
        <authorList>
            <person name="Genoscope - CEA"/>
        </authorList>
    </citation>
    <scope>NUCLEOTIDE SEQUENCE</scope>
</reference>
<evidence type="ECO:0000313" key="2">
    <source>
        <dbReference type="EMBL" id="CAF1926753.1"/>
    </source>
</evidence>
<name>A0A078G1C0_BRANA</name>
<proteinExistence type="predicted"/>
<dbReference type="Proteomes" id="UP001295469">
    <property type="component" value="Chromosome C05"/>
</dbReference>
<dbReference type="Gramene" id="CDY19264">
    <property type="protein sequence ID" value="CDY19264"/>
    <property type="gene ID" value="GSBRNA2T00006580001"/>
</dbReference>
<gene>
    <name evidence="3" type="primary">BnaC05g14650D</name>
    <name evidence="2" type="ORF">DARMORV10_C05P17370.1</name>
    <name evidence="3" type="ORF">GSBRNA2T00006580001</name>
</gene>